<evidence type="ECO:0000313" key="2">
    <source>
        <dbReference type="Proteomes" id="UP000886998"/>
    </source>
</evidence>
<gene>
    <name evidence="1" type="ORF">TNIN_205151</name>
</gene>
<organism evidence="1 2">
    <name type="scientific">Trichonephila inaurata madagascariensis</name>
    <dbReference type="NCBI Taxonomy" id="2747483"/>
    <lineage>
        <taxon>Eukaryota</taxon>
        <taxon>Metazoa</taxon>
        <taxon>Ecdysozoa</taxon>
        <taxon>Arthropoda</taxon>
        <taxon>Chelicerata</taxon>
        <taxon>Arachnida</taxon>
        <taxon>Araneae</taxon>
        <taxon>Araneomorphae</taxon>
        <taxon>Entelegynae</taxon>
        <taxon>Araneoidea</taxon>
        <taxon>Nephilidae</taxon>
        <taxon>Trichonephila</taxon>
        <taxon>Trichonephila inaurata</taxon>
    </lineage>
</organism>
<accession>A0A8X6WWE0</accession>
<evidence type="ECO:0000313" key="1">
    <source>
        <dbReference type="EMBL" id="GFY42440.1"/>
    </source>
</evidence>
<dbReference type="Proteomes" id="UP000886998">
    <property type="component" value="Unassembled WGS sequence"/>
</dbReference>
<reference evidence="1" key="1">
    <citation type="submission" date="2020-08" db="EMBL/GenBank/DDBJ databases">
        <title>Multicomponent nature underlies the extraordinary mechanical properties of spider dragline silk.</title>
        <authorList>
            <person name="Kono N."/>
            <person name="Nakamura H."/>
            <person name="Mori M."/>
            <person name="Yoshida Y."/>
            <person name="Ohtoshi R."/>
            <person name="Malay A.D."/>
            <person name="Moran D.A.P."/>
            <person name="Tomita M."/>
            <person name="Numata K."/>
            <person name="Arakawa K."/>
        </authorList>
    </citation>
    <scope>NUCLEOTIDE SEQUENCE</scope>
</reference>
<dbReference type="EMBL" id="BMAV01003064">
    <property type="protein sequence ID" value="GFY42440.1"/>
    <property type="molecule type" value="Genomic_DNA"/>
</dbReference>
<comment type="caution">
    <text evidence="1">The sequence shown here is derived from an EMBL/GenBank/DDBJ whole genome shotgun (WGS) entry which is preliminary data.</text>
</comment>
<sequence length="172" mass="18605">MTLCSQTSRPIFNHTNNFQTRSPITEIPGTLSCLQPALPCQSARPRPKPSFRHPARLAAIQRPAITSPSSGHVVSPVPTQRHCLLISAPAMSISSLPRNEGSRARSAVHPVPRPAAPPRRIPCLPHLPPVITRICAVIQPPPSPASPPAHRRPRASAARAIAFRPRIADLYI</sequence>
<keyword evidence="2" id="KW-1185">Reference proteome</keyword>
<proteinExistence type="predicted"/>
<name>A0A8X6WWE0_9ARAC</name>
<dbReference type="AlphaFoldDB" id="A0A8X6WWE0"/>
<protein>
    <submittedName>
        <fullName evidence="1">Uncharacterized protein</fullName>
    </submittedName>
</protein>